<keyword evidence="1" id="KW-0614">Plasmid</keyword>
<dbReference type="RefSeq" id="WP_350247808.1">
    <property type="nucleotide sequence ID" value="NZ_CP132972.1"/>
</dbReference>
<dbReference type="EMBL" id="CP132972">
    <property type="protein sequence ID" value="XBW07023.1"/>
    <property type="molecule type" value="Genomic_DNA"/>
</dbReference>
<evidence type="ECO:0008006" key="2">
    <source>
        <dbReference type="Google" id="ProtNLM"/>
    </source>
</evidence>
<organism evidence="1">
    <name type="scientific">Rhodococcus sp. D-6</name>
    <dbReference type="NCBI Taxonomy" id="1387842"/>
    <lineage>
        <taxon>Bacteria</taxon>
        <taxon>Bacillati</taxon>
        <taxon>Actinomycetota</taxon>
        <taxon>Actinomycetes</taxon>
        <taxon>Mycobacteriales</taxon>
        <taxon>Nocardiaceae</taxon>
        <taxon>Rhodococcus</taxon>
    </lineage>
</organism>
<sequence length="115" mass="13164">MSPQTSNEVDPKMKYASMASRYWATYLPSRLETIPVPERRAFFEDLGQQVAEMVDYLAADNLRASSRPHDPPDLTRRRATMARMRAEEEALAELVYLPKERGTLSRETPTTLTSE</sequence>
<dbReference type="KEGG" id="rhox:RBB84_25040"/>
<evidence type="ECO:0000313" key="1">
    <source>
        <dbReference type="EMBL" id="XBW07023.1"/>
    </source>
</evidence>
<protein>
    <recommendedName>
        <fullName evidence="2">TnpV protein</fullName>
    </recommendedName>
</protein>
<reference evidence="1" key="1">
    <citation type="submission" date="2023-08" db="EMBL/GenBank/DDBJ databases">
        <title>The novel hydrolase IpcH responsible for the initial isoprocarb degradation step in Rhodococcus sp. D-6.</title>
        <authorList>
            <person name="Zhu Q."/>
        </authorList>
    </citation>
    <scope>NUCLEOTIDE SEQUENCE</scope>
    <source>
        <strain evidence="1">D-6</strain>
        <plasmid evidence="1">p2-D-6</plasmid>
    </source>
</reference>
<gene>
    <name evidence="1" type="ORF">RBB84_25040</name>
</gene>
<accession>A0AAU7V457</accession>
<dbReference type="AlphaFoldDB" id="A0AAU7V457"/>
<name>A0AAU7V457_9NOCA</name>
<proteinExistence type="predicted"/>
<geneLocation type="plasmid" evidence="1">
    <name>p2-D-6</name>
</geneLocation>